<dbReference type="GO" id="GO:0016504">
    <property type="term" value="F:peptidase activator activity"/>
    <property type="evidence" value="ECO:0007669"/>
    <property type="project" value="InterPro"/>
</dbReference>
<name>A0A182KE79_9DIPT</name>
<reference evidence="2" key="2">
    <citation type="submission" date="2020-05" db="UniProtKB">
        <authorList>
            <consortium name="EnsemblMetazoa"/>
        </authorList>
    </citation>
    <scope>IDENTIFICATION</scope>
    <source>
        <strain evidence="2">ACHKN1017</strain>
    </source>
</reference>
<dbReference type="GO" id="GO:0070628">
    <property type="term" value="F:proteasome binding"/>
    <property type="evidence" value="ECO:0007669"/>
    <property type="project" value="InterPro"/>
</dbReference>
<organism evidence="2 3">
    <name type="scientific">Anopheles christyi</name>
    <dbReference type="NCBI Taxonomy" id="43041"/>
    <lineage>
        <taxon>Eukaryota</taxon>
        <taxon>Metazoa</taxon>
        <taxon>Ecdysozoa</taxon>
        <taxon>Arthropoda</taxon>
        <taxon>Hexapoda</taxon>
        <taxon>Insecta</taxon>
        <taxon>Pterygota</taxon>
        <taxon>Neoptera</taxon>
        <taxon>Endopterygota</taxon>
        <taxon>Diptera</taxon>
        <taxon>Nematocera</taxon>
        <taxon>Culicoidea</taxon>
        <taxon>Culicidae</taxon>
        <taxon>Anophelinae</taxon>
        <taxon>Anopheles</taxon>
    </lineage>
</organism>
<sequence>MAQSLSTESCSSLSTLAETDTTSSTLVDDESSDSIEQNRPKRNERHEKLGFKPQKELFCNKFLPYTEKLDDESQANLETIKNNLGKAVAMREMGPAVMLNIRNLVTYIKLYGMKFSKEDHVKFVELLLEMLVIPKIDPDAINKISEAIFFLLRKREWLSTEDLQIEWRPLYDLFHLLVSRLSKKGELFITTSKNQSESTKSPLALLLEAAAEKMGYDVSTVAQYLGIEMDANGQEKA</sequence>
<dbReference type="GO" id="GO:0010499">
    <property type="term" value="P:proteasomal ubiquitin-independent protein catabolic process"/>
    <property type="evidence" value="ECO:0007669"/>
    <property type="project" value="TreeGrafter"/>
</dbReference>
<dbReference type="AlphaFoldDB" id="A0A182KE79"/>
<dbReference type="InterPro" id="IPR035309">
    <property type="entry name" value="PSME4"/>
</dbReference>
<dbReference type="STRING" id="43041.A0A182KE79"/>
<dbReference type="GO" id="GO:0005634">
    <property type="term" value="C:nucleus"/>
    <property type="evidence" value="ECO:0007669"/>
    <property type="project" value="TreeGrafter"/>
</dbReference>
<dbReference type="PANTHER" id="PTHR32170:SF3">
    <property type="entry name" value="PROTEASOME ACTIVATOR COMPLEX SUBUNIT 4"/>
    <property type="match status" value="1"/>
</dbReference>
<proteinExistence type="predicted"/>
<dbReference type="PANTHER" id="PTHR32170">
    <property type="entry name" value="PROTEASOME ACTIVATOR COMPLEX SUBUNIT 4"/>
    <property type="match status" value="1"/>
</dbReference>
<keyword evidence="3" id="KW-1185">Reference proteome</keyword>
<dbReference type="GO" id="GO:0005829">
    <property type="term" value="C:cytosol"/>
    <property type="evidence" value="ECO:0007669"/>
    <property type="project" value="TreeGrafter"/>
</dbReference>
<dbReference type="VEuPathDB" id="VectorBase:ACHR009067"/>
<dbReference type="Proteomes" id="UP000075881">
    <property type="component" value="Unassembled WGS sequence"/>
</dbReference>
<evidence type="ECO:0000313" key="3">
    <source>
        <dbReference type="Proteomes" id="UP000075881"/>
    </source>
</evidence>
<protein>
    <submittedName>
        <fullName evidence="2">Uncharacterized protein</fullName>
    </submittedName>
</protein>
<accession>A0A182KE79</accession>
<feature type="compositionally biased region" description="Basic and acidic residues" evidence="1">
    <location>
        <begin position="36"/>
        <end position="47"/>
    </location>
</feature>
<feature type="compositionally biased region" description="Low complexity" evidence="1">
    <location>
        <begin position="1"/>
        <end position="19"/>
    </location>
</feature>
<reference evidence="3" key="1">
    <citation type="submission" date="2013-03" db="EMBL/GenBank/DDBJ databases">
        <title>The Genome Sequence of Anopheles christyi ACHKN1017.</title>
        <authorList>
            <consortium name="The Broad Institute Genomics Platform"/>
            <person name="Neafsey D.E."/>
            <person name="Besansky N."/>
            <person name="Walker B."/>
            <person name="Young S.K."/>
            <person name="Zeng Q."/>
            <person name="Gargeya S."/>
            <person name="Fitzgerald M."/>
            <person name="Haas B."/>
            <person name="Abouelleil A."/>
            <person name="Allen A.W."/>
            <person name="Alvarado L."/>
            <person name="Arachchi H.M."/>
            <person name="Berlin A.M."/>
            <person name="Chapman S.B."/>
            <person name="Gainer-Dewar J."/>
            <person name="Goldberg J."/>
            <person name="Griggs A."/>
            <person name="Gujja S."/>
            <person name="Hansen M."/>
            <person name="Howarth C."/>
            <person name="Imamovic A."/>
            <person name="Ireland A."/>
            <person name="Larimer J."/>
            <person name="McCowan C."/>
            <person name="Murphy C."/>
            <person name="Pearson M."/>
            <person name="Poon T.W."/>
            <person name="Priest M."/>
            <person name="Roberts A."/>
            <person name="Saif S."/>
            <person name="Shea T."/>
            <person name="Sisk P."/>
            <person name="Sykes S."/>
            <person name="Wortman J."/>
            <person name="Nusbaum C."/>
            <person name="Birren B."/>
        </authorList>
    </citation>
    <scope>NUCLEOTIDE SEQUENCE [LARGE SCALE GENOMIC DNA]</scope>
    <source>
        <strain evidence="3">ACHKN1017</strain>
    </source>
</reference>
<dbReference type="EnsemblMetazoa" id="ACHR009067-RA">
    <property type="protein sequence ID" value="ACHR009067-PA"/>
    <property type="gene ID" value="ACHR009067"/>
</dbReference>
<feature type="region of interest" description="Disordered" evidence="1">
    <location>
        <begin position="1"/>
        <end position="47"/>
    </location>
</feature>
<evidence type="ECO:0000313" key="2">
    <source>
        <dbReference type="EnsemblMetazoa" id="ACHR009067-PA"/>
    </source>
</evidence>
<evidence type="ECO:0000256" key="1">
    <source>
        <dbReference type="SAM" id="MobiDB-lite"/>
    </source>
</evidence>